<reference evidence="1" key="1">
    <citation type="submission" date="2021-07" db="EMBL/GenBank/DDBJ databases">
        <authorList>
            <person name="Durling M."/>
        </authorList>
    </citation>
    <scope>NUCLEOTIDE SEQUENCE</scope>
</reference>
<sequence length="108" mass="11660">MDPYTCQIIQSSSIQNPFLKAITIGTICCSFAPGRMTTKEICTSVDSVFAEALVLDRDATAAACQKYRTGKCSDCTLKPINISTHCASDKQLIDRTEVCAPVIVYSDG</sequence>
<protein>
    <submittedName>
        <fullName evidence="1">Uncharacterized protein</fullName>
    </submittedName>
</protein>
<dbReference type="AlphaFoldDB" id="A0A9N9LGA2"/>
<organism evidence="1 2">
    <name type="scientific">Hymenoscyphus albidus</name>
    <dbReference type="NCBI Taxonomy" id="595503"/>
    <lineage>
        <taxon>Eukaryota</taxon>
        <taxon>Fungi</taxon>
        <taxon>Dikarya</taxon>
        <taxon>Ascomycota</taxon>
        <taxon>Pezizomycotina</taxon>
        <taxon>Leotiomycetes</taxon>
        <taxon>Helotiales</taxon>
        <taxon>Helotiaceae</taxon>
        <taxon>Hymenoscyphus</taxon>
    </lineage>
</organism>
<proteinExistence type="predicted"/>
<dbReference type="Proteomes" id="UP000701801">
    <property type="component" value="Unassembled WGS sequence"/>
</dbReference>
<name>A0A9N9LGA2_9HELO</name>
<dbReference type="EMBL" id="CAJVRM010000066">
    <property type="protein sequence ID" value="CAG8973203.1"/>
    <property type="molecule type" value="Genomic_DNA"/>
</dbReference>
<evidence type="ECO:0000313" key="2">
    <source>
        <dbReference type="Proteomes" id="UP000701801"/>
    </source>
</evidence>
<accession>A0A9N9LGA2</accession>
<comment type="caution">
    <text evidence="1">The sequence shown here is derived from an EMBL/GenBank/DDBJ whole genome shotgun (WGS) entry which is preliminary data.</text>
</comment>
<evidence type="ECO:0000313" key="1">
    <source>
        <dbReference type="EMBL" id="CAG8973203.1"/>
    </source>
</evidence>
<gene>
    <name evidence="1" type="ORF">HYALB_00006372</name>
</gene>
<keyword evidence="2" id="KW-1185">Reference proteome</keyword>